<keyword evidence="2" id="KW-1133">Transmembrane helix</keyword>
<dbReference type="PANTHER" id="PTHR30487:SF0">
    <property type="entry name" value="PREPILIN LEADER PEPTIDASE_N-METHYLTRANSFERASE-RELATED"/>
    <property type="match status" value="1"/>
</dbReference>
<dbReference type="PANTHER" id="PTHR30487">
    <property type="entry name" value="TYPE 4 PREPILIN-LIKE PROTEINS LEADER PEPTIDE-PROCESSING ENZYME"/>
    <property type="match status" value="1"/>
</dbReference>
<evidence type="ECO:0000259" key="3">
    <source>
        <dbReference type="Pfam" id="PF01478"/>
    </source>
</evidence>
<feature type="transmembrane region" description="Helical" evidence="2">
    <location>
        <begin position="213"/>
        <end position="234"/>
    </location>
</feature>
<dbReference type="GO" id="GO:0005886">
    <property type="term" value="C:plasma membrane"/>
    <property type="evidence" value="ECO:0007669"/>
    <property type="project" value="TreeGrafter"/>
</dbReference>
<gene>
    <name evidence="4" type="ORF">H8S09_01610</name>
</gene>
<sequence length="250" mass="27285">MTWLEISGTVGRVAACLGFFIAGMVIFYLLTKVIYRIPEKQQLERLHEPGKFRNAGIIIFGGLAAVLFTGFFGMGLQGIIYFLFLAVLTVVTFIDMDTMEIPFILNVIIFVMGVVSLILQFVSDAAPGSEFLAMDGVTIVSRLIGMICISLPLYLIVLIIPEGFGGGDIKLMFAAGFLLGWKATVVGFFIGLILGGIYGVICLVRRSHGKNDHFAFGPFLSVGLAITLFCGNNLMNRYIDFLKAAMNPEI</sequence>
<protein>
    <submittedName>
        <fullName evidence="4">Prepilin peptidase</fullName>
    </submittedName>
</protein>
<comment type="caution">
    <text evidence="4">The sequence shown here is derived from an EMBL/GenBank/DDBJ whole genome shotgun (WGS) entry which is preliminary data.</text>
</comment>
<reference evidence="4 5" key="1">
    <citation type="submission" date="2020-08" db="EMBL/GenBank/DDBJ databases">
        <title>Genome public.</title>
        <authorList>
            <person name="Liu C."/>
            <person name="Sun Q."/>
        </authorList>
    </citation>
    <scope>NUCLEOTIDE SEQUENCE [LARGE SCALE GENOMIC DNA]</scope>
    <source>
        <strain evidence="4 5">NSJ-10</strain>
    </source>
</reference>
<dbReference type="RefSeq" id="WP_117822481.1">
    <property type="nucleotide sequence ID" value="NZ_JACOOX010000001.1"/>
</dbReference>
<comment type="similarity">
    <text evidence="1">Belongs to the peptidase A24 family.</text>
</comment>
<dbReference type="InterPro" id="IPR000045">
    <property type="entry name" value="Prepilin_IV_endopep_pep"/>
</dbReference>
<feature type="transmembrane region" description="Helical" evidence="2">
    <location>
        <begin position="78"/>
        <end position="96"/>
    </location>
</feature>
<dbReference type="Pfam" id="PF01478">
    <property type="entry name" value="Peptidase_A24"/>
    <property type="match status" value="1"/>
</dbReference>
<evidence type="ECO:0000256" key="1">
    <source>
        <dbReference type="ARBA" id="ARBA00005801"/>
    </source>
</evidence>
<dbReference type="Gene3D" id="1.20.120.1220">
    <property type="match status" value="1"/>
</dbReference>
<dbReference type="GO" id="GO:0006465">
    <property type="term" value="P:signal peptide processing"/>
    <property type="evidence" value="ECO:0007669"/>
    <property type="project" value="TreeGrafter"/>
</dbReference>
<dbReference type="GO" id="GO:0004190">
    <property type="term" value="F:aspartic-type endopeptidase activity"/>
    <property type="evidence" value="ECO:0007669"/>
    <property type="project" value="InterPro"/>
</dbReference>
<feature type="domain" description="Prepilin type IV endopeptidase peptidase" evidence="3">
    <location>
        <begin position="82"/>
        <end position="200"/>
    </location>
</feature>
<proteinExistence type="inferred from homology"/>
<feature type="transmembrane region" description="Helical" evidence="2">
    <location>
        <begin position="143"/>
        <end position="160"/>
    </location>
</feature>
<evidence type="ECO:0000313" key="4">
    <source>
        <dbReference type="EMBL" id="MBC5661599.1"/>
    </source>
</evidence>
<evidence type="ECO:0000313" key="5">
    <source>
        <dbReference type="Proteomes" id="UP000615234"/>
    </source>
</evidence>
<keyword evidence="2" id="KW-0472">Membrane</keyword>
<feature type="transmembrane region" description="Helical" evidence="2">
    <location>
        <begin position="172"/>
        <end position="201"/>
    </location>
</feature>
<keyword evidence="5" id="KW-1185">Reference proteome</keyword>
<organism evidence="4 5">
    <name type="scientific">Coprococcus hominis</name>
    <name type="common">ex Liu et al. 2022</name>
    <dbReference type="NCBI Taxonomy" id="2763039"/>
    <lineage>
        <taxon>Bacteria</taxon>
        <taxon>Bacillati</taxon>
        <taxon>Bacillota</taxon>
        <taxon>Clostridia</taxon>
        <taxon>Lachnospirales</taxon>
        <taxon>Lachnospiraceae</taxon>
        <taxon>Coprococcus</taxon>
    </lineage>
</organism>
<dbReference type="EMBL" id="JACOOX010000001">
    <property type="protein sequence ID" value="MBC5661599.1"/>
    <property type="molecule type" value="Genomic_DNA"/>
</dbReference>
<evidence type="ECO:0000256" key="2">
    <source>
        <dbReference type="SAM" id="Phobius"/>
    </source>
</evidence>
<feature type="transmembrane region" description="Helical" evidence="2">
    <location>
        <begin position="52"/>
        <end position="72"/>
    </location>
</feature>
<dbReference type="InterPro" id="IPR050882">
    <property type="entry name" value="Prepilin_peptidase/N-MTase"/>
</dbReference>
<dbReference type="Proteomes" id="UP000615234">
    <property type="component" value="Unassembled WGS sequence"/>
</dbReference>
<keyword evidence="2" id="KW-0812">Transmembrane</keyword>
<dbReference type="AlphaFoldDB" id="A0A8I0DSR8"/>
<feature type="transmembrane region" description="Helical" evidence="2">
    <location>
        <begin position="103"/>
        <end position="123"/>
    </location>
</feature>
<name>A0A8I0DSR8_9FIRM</name>
<feature type="transmembrane region" description="Helical" evidence="2">
    <location>
        <begin position="12"/>
        <end position="31"/>
    </location>
</feature>
<accession>A0A8I0DSR8</accession>